<evidence type="ECO:0000313" key="2">
    <source>
        <dbReference type="EMBL" id="GEO32807.1"/>
    </source>
</evidence>
<dbReference type="InterPro" id="IPR035986">
    <property type="entry name" value="PKD_dom_sf"/>
</dbReference>
<accession>A0A512D8T1</accession>
<dbReference type="InterPro" id="IPR000601">
    <property type="entry name" value="PKD_dom"/>
</dbReference>
<evidence type="ECO:0000259" key="1">
    <source>
        <dbReference type="PROSITE" id="PS50093"/>
    </source>
</evidence>
<gene>
    <name evidence="2" type="ORF">CAE01nite_05320</name>
</gene>
<dbReference type="EMBL" id="BJYY01000001">
    <property type="protein sequence ID" value="GEO32807.1"/>
    <property type="molecule type" value="Genomic_DNA"/>
</dbReference>
<sequence length="290" mass="31268">MRGRFSRIVAATTATWQLVGGMQLTTVEPPITRTFLDQDTAVVRARQGFSPTEHGRPDAGPRTEEYRRSPALICGIDNELRTLLRLVVDCTAPVNRVLSAARCAPGEIALDPLFRRTQDPSTPGRWTNWDMIDSGCVSQEQISAAVAEAFQRLPLSPSHLSVQPPSGWTLVNADTVAFADDAEQTLPTTVLGLAVTIRAVPATFTWTFGDGSAPLVTTEPGRPWPDHTIAHRYTAEGTRTISLTTTWTATFQIGGSPEWSPVDGTAITTSAAPPVTVYEARSRLVSESAG</sequence>
<dbReference type="SUPFAM" id="SSF49299">
    <property type="entry name" value="PKD domain"/>
    <property type="match status" value="1"/>
</dbReference>
<organism evidence="2 3">
    <name type="scientific">Cellulomonas aerilata</name>
    <dbReference type="NCBI Taxonomy" id="515326"/>
    <lineage>
        <taxon>Bacteria</taxon>
        <taxon>Bacillati</taxon>
        <taxon>Actinomycetota</taxon>
        <taxon>Actinomycetes</taxon>
        <taxon>Micrococcales</taxon>
        <taxon>Cellulomonadaceae</taxon>
        <taxon>Cellulomonas</taxon>
    </lineage>
</organism>
<dbReference type="InterPro" id="IPR013783">
    <property type="entry name" value="Ig-like_fold"/>
</dbReference>
<reference evidence="2 3" key="1">
    <citation type="submission" date="2019-07" db="EMBL/GenBank/DDBJ databases">
        <title>Whole genome shotgun sequence of Cellulomonas aerilata NBRC 106308.</title>
        <authorList>
            <person name="Hosoyama A."/>
            <person name="Uohara A."/>
            <person name="Ohji S."/>
            <person name="Ichikawa N."/>
        </authorList>
    </citation>
    <scope>NUCLEOTIDE SEQUENCE [LARGE SCALE GENOMIC DNA]</scope>
    <source>
        <strain evidence="2 3">NBRC 106308</strain>
    </source>
</reference>
<dbReference type="GO" id="GO:0005975">
    <property type="term" value="P:carbohydrate metabolic process"/>
    <property type="evidence" value="ECO:0007669"/>
    <property type="project" value="UniProtKB-ARBA"/>
</dbReference>
<evidence type="ECO:0000313" key="3">
    <source>
        <dbReference type="Proteomes" id="UP000321181"/>
    </source>
</evidence>
<dbReference type="AlphaFoldDB" id="A0A512D8T1"/>
<proteinExistence type="predicted"/>
<keyword evidence="3" id="KW-1185">Reference proteome</keyword>
<dbReference type="PROSITE" id="PS50093">
    <property type="entry name" value="PKD"/>
    <property type="match status" value="1"/>
</dbReference>
<name>A0A512D8T1_9CELL</name>
<protein>
    <recommendedName>
        <fullName evidence="1">PKD domain-containing protein</fullName>
    </recommendedName>
</protein>
<feature type="domain" description="PKD" evidence="1">
    <location>
        <begin position="201"/>
        <end position="246"/>
    </location>
</feature>
<dbReference type="Gene3D" id="2.60.40.10">
    <property type="entry name" value="Immunoglobulins"/>
    <property type="match status" value="1"/>
</dbReference>
<dbReference type="Proteomes" id="UP000321181">
    <property type="component" value="Unassembled WGS sequence"/>
</dbReference>
<dbReference type="RefSeq" id="WP_146899460.1">
    <property type="nucleotide sequence ID" value="NZ_BAAARM010000001.1"/>
</dbReference>
<comment type="caution">
    <text evidence="2">The sequence shown here is derived from an EMBL/GenBank/DDBJ whole genome shotgun (WGS) entry which is preliminary data.</text>
</comment>
<dbReference type="OrthoDB" id="5192284at2"/>